<dbReference type="PANTHER" id="PTHR17537">
    <property type="entry name" value="TRANSDUCER OF ERBB2 TOB"/>
    <property type="match status" value="1"/>
</dbReference>
<keyword evidence="2" id="KW-0597">Phosphoprotein</keyword>
<protein>
    <submittedName>
        <fullName evidence="5">Anti-proliferative protein domain-containing protein</fullName>
    </submittedName>
</protein>
<evidence type="ECO:0000256" key="1">
    <source>
        <dbReference type="ARBA" id="ARBA00007989"/>
    </source>
</evidence>
<comment type="similarity">
    <text evidence="1">Belongs to the BTG family.</text>
</comment>
<dbReference type="PRINTS" id="PR00310">
    <property type="entry name" value="ANTIPRLFBTG1"/>
</dbReference>
<dbReference type="InterPro" id="IPR015676">
    <property type="entry name" value="Tob1/2"/>
</dbReference>
<dbReference type="WBParaSite" id="PSAMB.scaffold1666size28920.g14283.t1">
    <property type="protein sequence ID" value="PSAMB.scaffold1666size28920.g14283.t1"/>
    <property type="gene ID" value="PSAMB.scaffold1666size28920.g14283"/>
</dbReference>
<dbReference type="InterPro" id="IPR002087">
    <property type="entry name" value="Anti_prolifrtn"/>
</dbReference>
<dbReference type="InterPro" id="IPR036054">
    <property type="entry name" value="BTG-like_sf"/>
</dbReference>
<name>A0A914V984_9BILA</name>
<proteinExistence type="inferred from homology"/>
<dbReference type="SMART" id="SM00099">
    <property type="entry name" value="btg1"/>
    <property type="match status" value="1"/>
</dbReference>
<dbReference type="GO" id="GO:0005737">
    <property type="term" value="C:cytoplasm"/>
    <property type="evidence" value="ECO:0007669"/>
    <property type="project" value="TreeGrafter"/>
</dbReference>
<sequence length="254" mass="28227">MHLEIQEAVNFIARFLFDKIPRRKVCLFVEQLANFLALKFHDHWFVDEPHKEITFRALHVNVRGVSEPLLGVAASSVGLDREEIMQFLASELTIWINPGMVCYRVGEHGMTRTVFDASQQHNGAKLNAANGPAGDSSPNYLKLNLHASDSSNWVINHESGGTVPPVFELSSPHDLKFTVGSFALTRFGTSKQKTNLTILKDIQRKAALKAIIPGLPNNYSAMTSGVSFSPSQSLLHQQVLHGHFPRMSPRGTIF</sequence>
<evidence type="ECO:0000313" key="4">
    <source>
        <dbReference type="Proteomes" id="UP000887566"/>
    </source>
</evidence>
<dbReference type="GO" id="GO:0005634">
    <property type="term" value="C:nucleus"/>
    <property type="evidence" value="ECO:0007669"/>
    <property type="project" value="TreeGrafter"/>
</dbReference>
<dbReference type="AlphaFoldDB" id="A0A914V984"/>
<evidence type="ECO:0000313" key="5">
    <source>
        <dbReference type="WBParaSite" id="PSAMB.scaffold1666size28920.g14283.t1"/>
    </source>
</evidence>
<reference evidence="5" key="1">
    <citation type="submission" date="2022-11" db="UniProtKB">
        <authorList>
            <consortium name="WormBaseParasite"/>
        </authorList>
    </citation>
    <scope>IDENTIFICATION</scope>
</reference>
<feature type="domain" description="Anti-proliferative protein" evidence="3">
    <location>
        <begin position="1"/>
        <end position="108"/>
    </location>
</feature>
<evidence type="ECO:0000256" key="2">
    <source>
        <dbReference type="ARBA" id="ARBA00022553"/>
    </source>
</evidence>
<dbReference type="Proteomes" id="UP000887566">
    <property type="component" value="Unplaced"/>
</dbReference>
<organism evidence="4 5">
    <name type="scientific">Plectus sambesii</name>
    <dbReference type="NCBI Taxonomy" id="2011161"/>
    <lineage>
        <taxon>Eukaryota</taxon>
        <taxon>Metazoa</taxon>
        <taxon>Ecdysozoa</taxon>
        <taxon>Nematoda</taxon>
        <taxon>Chromadorea</taxon>
        <taxon>Plectida</taxon>
        <taxon>Plectina</taxon>
        <taxon>Plectoidea</taxon>
        <taxon>Plectidae</taxon>
        <taxon>Plectus</taxon>
    </lineage>
</organism>
<dbReference type="PANTHER" id="PTHR17537:SF5">
    <property type="entry name" value="TRANSDUCER OF ERBB2, ISOFORM A"/>
    <property type="match status" value="1"/>
</dbReference>
<dbReference type="GO" id="GO:0003714">
    <property type="term" value="F:transcription corepressor activity"/>
    <property type="evidence" value="ECO:0007669"/>
    <property type="project" value="TreeGrafter"/>
</dbReference>
<accession>A0A914V984</accession>
<evidence type="ECO:0000259" key="3">
    <source>
        <dbReference type="SMART" id="SM00099"/>
    </source>
</evidence>
<keyword evidence="4" id="KW-1185">Reference proteome</keyword>
<dbReference type="SUPFAM" id="SSF160696">
    <property type="entry name" value="BTG domain-like"/>
    <property type="match status" value="1"/>
</dbReference>
<dbReference type="Pfam" id="PF07742">
    <property type="entry name" value="BTG"/>
    <property type="match status" value="1"/>
</dbReference>
<dbReference type="Gene3D" id="3.90.640.90">
    <property type="entry name" value="Anti-proliferative protein, N-terminal domain"/>
    <property type="match status" value="1"/>
</dbReference>